<keyword evidence="10" id="KW-0812">Transmembrane</keyword>
<dbReference type="InterPro" id="IPR011712">
    <property type="entry name" value="Sig_transdc_His_kin_sub3_dim/P"/>
</dbReference>
<name>A0ABP8E5F3_9MICO</name>
<feature type="domain" description="Histidine kinase/HSP90-like ATPase" evidence="11">
    <location>
        <begin position="299"/>
        <end position="400"/>
    </location>
</feature>
<dbReference type="InterPro" id="IPR050482">
    <property type="entry name" value="Sensor_HK_TwoCompSys"/>
</dbReference>
<dbReference type="EC" id="2.7.13.3" evidence="2"/>
<dbReference type="PANTHER" id="PTHR24421">
    <property type="entry name" value="NITRATE/NITRITE SENSOR PROTEIN NARX-RELATED"/>
    <property type="match status" value="1"/>
</dbReference>
<dbReference type="Pfam" id="PF07730">
    <property type="entry name" value="HisKA_3"/>
    <property type="match status" value="1"/>
</dbReference>
<feature type="transmembrane region" description="Helical" evidence="10">
    <location>
        <begin position="117"/>
        <end position="138"/>
    </location>
</feature>
<evidence type="ECO:0000256" key="10">
    <source>
        <dbReference type="SAM" id="Phobius"/>
    </source>
</evidence>
<dbReference type="CDD" id="cd16917">
    <property type="entry name" value="HATPase_UhpB-NarQ-NarX-like"/>
    <property type="match status" value="1"/>
</dbReference>
<dbReference type="Proteomes" id="UP001501594">
    <property type="component" value="Unassembled WGS sequence"/>
</dbReference>
<feature type="transmembrane region" description="Helical" evidence="10">
    <location>
        <begin position="145"/>
        <end position="162"/>
    </location>
</feature>
<keyword evidence="13" id="KW-1185">Reference proteome</keyword>
<dbReference type="InterPro" id="IPR003594">
    <property type="entry name" value="HATPase_dom"/>
</dbReference>
<proteinExistence type="predicted"/>
<dbReference type="Pfam" id="PF02518">
    <property type="entry name" value="HATPase_c"/>
    <property type="match status" value="1"/>
</dbReference>
<organism evidence="12 13">
    <name type="scientific">Frondihabitans peucedani</name>
    <dbReference type="NCBI Taxonomy" id="598626"/>
    <lineage>
        <taxon>Bacteria</taxon>
        <taxon>Bacillati</taxon>
        <taxon>Actinomycetota</taxon>
        <taxon>Actinomycetes</taxon>
        <taxon>Micrococcales</taxon>
        <taxon>Microbacteriaceae</taxon>
        <taxon>Frondihabitans</taxon>
    </lineage>
</organism>
<evidence type="ECO:0000256" key="9">
    <source>
        <dbReference type="SAM" id="MobiDB-lite"/>
    </source>
</evidence>
<comment type="catalytic activity">
    <reaction evidence="1">
        <text>ATP + protein L-histidine = ADP + protein N-phospho-L-histidine.</text>
        <dbReference type="EC" id="2.7.13.3"/>
    </reaction>
</comment>
<keyword evidence="10" id="KW-0472">Membrane</keyword>
<evidence type="ECO:0000256" key="4">
    <source>
        <dbReference type="ARBA" id="ARBA00022679"/>
    </source>
</evidence>
<keyword evidence="8" id="KW-0902">Two-component regulatory system</keyword>
<feature type="transmembrane region" description="Helical" evidence="10">
    <location>
        <begin position="21"/>
        <end position="41"/>
    </location>
</feature>
<feature type="transmembrane region" description="Helical" evidence="10">
    <location>
        <begin position="53"/>
        <end position="71"/>
    </location>
</feature>
<sequence>MTDELLLPRPPGLIRRFWLRHALLADILLAAFALLTGYLESIDVGLGLVGADWWVHGLVAFPVIGAAALILRRRRPLLTAGVVIVCSGVLTAFHDGSTLAVALIVAIYSVAVYRGTLQAWIAAAAAFGSYLGLVFVTSAGGVRPSLILVMVLLALLIGIDIGNRRRYLEALVERAAQLARERDAEGRLATAAERSRIAREMHDVVAHSLSVMVRLSDGADAVADTDPERSREAVRQIGQVGRDSLRDMRRLLGVLREDDAPETAPQPTLAELDQLIETYRATGVPVAVQQKGTPPSDPTLQVAVFRAVQESLTNALRYASQPSRVLVQLDYGATLTTVDVTDDGLYLGPSASVGSGRGLVGLRERAAVHGGSVEAGPRIDPETGGARGGWRVHMTLPHPPEDPR</sequence>
<keyword evidence="4" id="KW-0808">Transferase</keyword>
<evidence type="ECO:0000313" key="12">
    <source>
        <dbReference type="EMBL" id="GAA4267458.1"/>
    </source>
</evidence>
<protein>
    <recommendedName>
        <fullName evidence="2">histidine kinase</fullName>
        <ecNumber evidence="2">2.7.13.3</ecNumber>
    </recommendedName>
</protein>
<dbReference type="Gene3D" id="1.20.5.1930">
    <property type="match status" value="1"/>
</dbReference>
<keyword evidence="7" id="KW-0067">ATP-binding</keyword>
<dbReference type="Gene3D" id="3.30.565.10">
    <property type="entry name" value="Histidine kinase-like ATPase, C-terminal domain"/>
    <property type="match status" value="1"/>
</dbReference>
<gene>
    <name evidence="12" type="ORF">GCM10022256_30700</name>
</gene>
<keyword evidence="10" id="KW-1133">Transmembrane helix</keyword>
<dbReference type="SMART" id="SM00387">
    <property type="entry name" value="HATPase_c"/>
    <property type="match status" value="1"/>
</dbReference>
<evidence type="ECO:0000259" key="11">
    <source>
        <dbReference type="SMART" id="SM00387"/>
    </source>
</evidence>
<dbReference type="InterPro" id="IPR055558">
    <property type="entry name" value="DUF7134"/>
</dbReference>
<dbReference type="Pfam" id="PF23539">
    <property type="entry name" value="DUF7134"/>
    <property type="match status" value="1"/>
</dbReference>
<evidence type="ECO:0000313" key="13">
    <source>
        <dbReference type="Proteomes" id="UP001501594"/>
    </source>
</evidence>
<reference evidence="13" key="1">
    <citation type="journal article" date="2019" name="Int. J. Syst. Evol. Microbiol.">
        <title>The Global Catalogue of Microorganisms (GCM) 10K type strain sequencing project: providing services to taxonomists for standard genome sequencing and annotation.</title>
        <authorList>
            <consortium name="The Broad Institute Genomics Platform"/>
            <consortium name="The Broad Institute Genome Sequencing Center for Infectious Disease"/>
            <person name="Wu L."/>
            <person name="Ma J."/>
        </authorList>
    </citation>
    <scope>NUCLEOTIDE SEQUENCE [LARGE SCALE GENOMIC DNA]</scope>
    <source>
        <strain evidence="13">JCM 17442</strain>
    </source>
</reference>
<dbReference type="EMBL" id="BAABAU010000004">
    <property type="protein sequence ID" value="GAA4267458.1"/>
    <property type="molecule type" value="Genomic_DNA"/>
</dbReference>
<dbReference type="InterPro" id="IPR036890">
    <property type="entry name" value="HATPase_C_sf"/>
</dbReference>
<keyword evidence="6 12" id="KW-0418">Kinase</keyword>
<evidence type="ECO:0000256" key="3">
    <source>
        <dbReference type="ARBA" id="ARBA00022553"/>
    </source>
</evidence>
<comment type="caution">
    <text evidence="12">The sequence shown here is derived from an EMBL/GenBank/DDBJ whole genome shotgun (WGS) entry which is preliminary data.</text>
</comment>
<accession>A0ABP8E5F3</accession>
<evidence type="ECO:0000256" key="1">
    <source>
        <dbReference type="ARBA" id="ARBA00000085"/>
    </source>
</evidence>
<dbReference type="PANTHER" id="PTHR24421:SF10">
    <property type="entry name" value="NITRATE_NITRITE SENSOR PROTEIN NARQ"/>
    <property type="match status" value="1"/>
</dbReference>
<dbReference type="GO" id="GO:0016301">
    <property type="term" value="F:kinase activity"/>
    <property type="evidence" value="ECO:0007669"/>
    <property type="project" value="UniProtKB-KW"/>
</dbReference>
<keyword evidence="3" id="KW-0597">Phosphoprotein</keyword>
<evidence type="ECO:0000256" key="6">
    <source>
        <dbReference type="ARBA" id="ARBA00022777"/>
    </source>
</evidence>
<dbReference type="RefSeq" id="WP_344797751.1">
    <property type="nucleotide sequence ID" value="NZ_BAABAU010000004.1"/>
</dbReference>
<evidence type="ECO:0000256" key="7">
    <source>
        <dbReference type="ARBA" id="ARBA00022840"/>
    </source>
</evidence>
<keyword evidence="5" id="KW-0547">Nucleotide-binding</keyword>
<evidence type="ECO:0000256" key="5">
    <source>
        <dbReference type="ARBA" id="ARBA00022741"/>
    </source>
</evidence>
<feature type="region of interest" description="Disordered" evidence="9">
    <location>
        <begin position="373"/>
        <end position="404"/>
    </location>
</feature>
<dbReference type="SUPFAM" id="SSF55874">
    <property type="entry name" value="ATPase domain of HSP90 chaperone/DNA topoisomerase II/histidine kinase"/>
    <property type="match status" value="1"/>
</dbReference>
<feature type="transmembrane region" description="Helical" evidence="10">
    <location>
        <begin position="78"/>
        <end position="111"/>
    </location>
</feature>
<evidence type="ECO:0000256" key="2">
    <source>
        <dbReference type="ARBA" id="ARBA00012438"/>
    </source>
</evidence>
<evidence type="ECO:0000256" key="8">
    <source>
        <dbReference type="ARBA" id="ARBA00023012"/>
    </source>
</evidence>